<comment type="caution">
    <text evidence="2">The sequence shown here is derived from an EMBL/GenBank/DDBJ whole genome shotgun (WGS) entry which is preliminary data.</text>
</comment>
<sequence>MRCRRLLGFVLALALITTPLSAGAALPEFVALMLYFYLFQQPQMMNNTQDIVDAHLQSADAINRKRLEIWQKQVTMAMLPPPQSCATLALARELRTVDQFVPGLVNGQIQQGITTVTGNANPIQTVVERVRRHESRYCAAPDRARGRCSATSTLPNGDLDAGLLLDTRGYSTEQDAAARAFLENLTAPAPLPALPAHLEKSPQADQLRGYLLTYAARKAIARKVLANSYAERKRHQGRSPQEVIFNDVERRFGDREWVDQVLKAPPGSLEREKLMIETWKMQMAMRQYRQQQDLAVTMATLLEVLTEQQGEEQIARLTEAAMRAKVVE</sequence>
<evidence type="ECO:0000313" key="2">
    <source>
        <dbReference type="EMBL" id="NMQ21163.1"/>
    </source>
</evidence>
<keyword evidence="3" id="KW-1185">Reference proteome</keyword>
<proteinExistence type="predicted"/>
<dbReference type="Proteomes" id="UP000760480">
    <property type="component" value="Unassembled WGS sequence"/>
</dbReference>
<accession>A0ABX1TP00</accession>
<gene>
    <name evidence="2" type="ORF">E4P82_19350</name>
</gene>
<evidence type="ECO:0000313" key="3">
    <source>
        <dbReference type="Proteomes" id="UP000760480"/>
    </source>
</evidence>
<evidence type="ECO:0000256" key="1">
    <source>
        <dbReference type="SAM" id="SignalP"/>
    </source>
</evidence>
<organism evidence="2 3">
    <name type="scientific">Candidatus Competibacter phosphatis</name>
    <dbReference type="NCBI Taxonomy" id="221280"/>
    <lineage>
        <taxon>Bacteria</taxon>
        <taxon>Pseudomonadati</taxon>
        <taxon>Pseudomonadota</taxon>
        <taxon>Gammaproteobacteria</taxon>
        <taxon>Candidatus Competibacteraceae</taxon>
        <taxon>Candidatus Competibacter</taxon>
    </lineage>
</organism>
<dbReference type="EMBL" id="SPMZ01000077">
    <property type="protein sequence ID" value="NMQ21163.1"/>
    <property type="molecule type" value="Genomic_DNA"/>
</dbReference>
<keyword evidence="1" id="KW-0732">Signal</keyword>
<feature type="chain" id="PRO_5045578998" evidence="1">
    <location>
        <begin position="25"/>
        <end position="328"/>
    </location>
</feature>
<dbReference type="RefSeq" id="WP_169250430.1">
    <property type="nucleotide sequence ID" value="NZ_SPMZ01000077.1"/>
</dbReference>
<feature type="signal peptide" evidence="1">
    <location>
        <begin position="1"/>
        <end position="24"/>
    </location>
</feature>
<protein>
    <submittedName>
        <fullName evidence="2">Uncharacterized protein</fullName>
    </submittedName>
</protein>
<name>A0ABX1TP00_9GAMM</name>
<reference evidence="2 3" key="1">
    <citation type="submission" date="2019-03" db="EMBL/GenBank/DDBJ databases">
        <title>Metabolic reconstructions from genomes of highly enriched 'Candidatus Accumulibacter' and 'Candidatus Competibacter' bioreactor populations.</title>
        <authorList>
            <person name="Annavajhala M.K."/>
            <person name="Welles L."/>
            <person name="Abbas B."/>
            <person name="Sorokin D."/>
            <person name="Park H."/>
            <person name="Van Loosdrecht M."/>
            <person name="Chandran K."/>
        </authorList>
    </citation>
    <scope>NUCLEOTIDE SEQUENCE [LARGE SCALE GENOMIC DNA]</scope>
    <source>
        <strain evidence="2 3">SBR_G</strain>
    </source>
</reference>